<keyword evidence="1" id="KW-0812">Transmembrane</keyword>
<accession>A0AB36SE66</accession>
<feature type="transmembrane region" description="Helical" evidence="1">
    <location>
        <begin position="6"/>
        <end position="24"/>
    </location>
</feature>
<evidence type="ECO:0000256" key="1">
    <source>
        <dbReference type="SAM" id="Phobius"/>
    </source>
</evidence>
<keyword evidence="1" id="KW-1133">Transmembrane helix</keyword>
<dbReference type="Proteomes" id="UP000220934">
    <property type="component" value="Unassembled WGS sequence"/>
</dbReference>
<sequence>MRSLKILLGLVFTFISIFIYFFLVEPKDKIKLTPDMISKVKYLETNSVAKGTIKDYGQDAKNVFQKLISSKTIVSKTTFWKKKLSENSSNLSQRIIEFSLDNKEKITFEILTFNVEGHKNESYIRHIGDTNIYHLNAEHTEDILMQFTNR</sequence>
<evidence type="ECO:0000313" key="3">
    <source>
        <dbReference type="Proteomes" id="UP000220934"/>
    </source>
</evidence>
<name>A0AB36SE66_9BACI</name>
<keyword evidence="1" id="KW-0472">Membrane</keyword>
<protein>
    <submittedName>
        <fullName evidence="2">Uncharacterized protein</fullName>
    </submittedName>
</protein>
<gene>
    <name evidence="2" type="ORF">CN596_29405</name>
</gene>
<evidence type="ECO:0000313" key="2">
    <source>
        <dbReference type="EMBL" id="PEN45925.1"/>
    </source>
</evidence>
<dbReference type="AlphaFoldDB" id="A0AB36SE66"/>
<reference evidence="2 3" key="1">
    <citation type="submission" date="2017-09" db="EMBL/GenBank/DDBJ databases">
        <title>Large-scale bioinformatics analysis of Bacillus genomes uncovers conserved roles of natural products in bacterial physiology.</title>
        <authorList>
            <consortium name="Agbiome Team Llc"/>
            <person name="Bleich R.M."/>
            <person name="Kirk G.J."/>
            <person name="Santa Maria K.C."/>
            <person name="Allen S.E."/>
            <person name="Farag S."/>
            <person name="Shank E.A."/>
            <person name="Bowers A."/>
        </authorList>
    </citation>
    <scope>NUCLEOTIDE SEQUENCE [LARGE SCALE GENOMIC DNA]</scope>
    <source>
        <strain evidence="2 3">AFS027958</strain>
    </source>
</reference>
<proteinExistence type="predicted"/>
<organism evidence="2 3">
    <name type="scientific">Bacillus toyonensis</name>
    <dbReference type="NCBI Taxonomy" id="155322"/>
    <lineage>
        <taxon>Bacteria</taxon>
        <taxon>Bacillati</taxon>
        <taxon>Bacillota</taxon>
        <taxon>Bacilli</taxon>
        <taxon>Bacillales</taxon>
        <taxon>Bacillaceae</taxon>
        <taxon>Bacillus</taxon>
        <taxon>Bacillus cereus group</taxon>
    </lineage>
</organism>
<dbReference type="EMBL" id="NUAJ01000053">
    <property type="protein sequence ID" value="PEN45925.1"/>
    <property type="molecule type" value="Genomic_DNA"/>
</dbReference>
<comment type="caution">
    <text evidence="2">The sequence shown here is derived from an EMBL/GenBank/DDBJ whole genome shotgun (WGS) entry which is preliminary data.</text>
</comment>